<organism evidence="2 3">
    <name type="scientific">Pseudomonas avellanae</name>
    <dbReference type="NCBI Taxonomy" id="46257"/>
    <lineage>
        <taxon>Bacteria</taxon>
        <taxon>Pseudomonadati</taxon>
        <taxon>Pseudomonadota</taxon>
        <taxon>Gammaproteobacteria</taxon>
        <taxon>Pseudomonadales</taxon>
        <taxon>Pseudomonadaceae</taxon>
        <taxon>Pseudomonas</taxon>
    </lineage>
</organism>
<sequence length="107" mass="11811">MRDAPRHKSAPRLILKIGRRASRNTSPRWSVGTIIQPERDWRWRLDQAGTALAFTSRSQTRCCAIALKNGSNDLLSDTTSKPASSSRRSNVSSSLASPATEMALRCL</sequence>
<proteinExistence type="predicted"/>
<feature type="compositionally biased region" description="Low complexity" evidence="1">
    <location>
        <begin position="80"/>
        <end position="99"/>
    </location>
</feature>
<dbReference type="AntiFam" id="ANF00261">
    <property type="entry name" value="Protein of unknown function (DUF1534)"/>
</dbReference>
<name>A0A261WIQ0_9PSED</name>
<reference evidence="3" key="1">
    <citation type="journal article" date="2016" name="Sci. Rep.">
        <title>Genome analysis of the kiwifruit canker pathogen Pseudomonas syringae pv. actinidiae biovar 5.</title>
        <authorList>
            <person name="Fujikawa T."/>
            <person name="Sawada H."/>
        </authorList>
    </citation>
    <scope>NUCLEOTIDE SEQUENCE [LARGE SCALE GENOMIC DNA]</scope>
    <source>
        <strain evidence="3">MAFF 212061</strain>
    </source>
</reference>
<dbReference type="EMBL" id="NKQU01000566">
    <property type="protein sequence ID" value="OZI85852.1"/>
    <property type="molecule type" value="Genomic_DNA"/>
</dbReference>
<feature type="region of interest" description="Disordered" evidence="1">
    <location>
        <begin position="72"/>
        <end position="107"/>
    </location>
</feature>
<gene>
    <name evidence="2" type="ORF">CFN58_15620</name>
</gene>
<dbReference type="AlphaFoldDB" id="A0A261WIQ0"/>
<evidence type="ECO:0008006" key="4">
    <source>
        <dbReference type="Google" id="ProtNLM"/>
    </source>
</evidence>
<evidence type="ECO:0000256" key="1">
    <source>
        <dbReference type="SAM" id="MobiDB-lite"/>
    </source>
</evidence>
<protein>
    <recommendedName>
        <fullName evidence="4">DUF1534 domain-containing protein</fullName>
    </recommendedName>
</protein>
<comment type="caution">
    <text evidence="2">The sequence shown here is derived from an EMBL/GenBank/DDBJ whole genome shotgun (WGS) entry which is preliminary data.</text>
</comment>
<evidence type="ECO:0000313" key="2">
    <source>
        <dbReference type="EMBL" id="OZI85852.1"/>
    </source>
</evidence>
<evidence type="ECO:0000313" key="3">
    <source>
        <dbReference type="Proteomes" id="UP000217163"/>
    </source>
</evidence>
<accession>A0A261WIQ0</accession>
<dbReference type="Proteomes" id="UP000217163">
    <property type="component" value="Unassembled WGS sequence"/>
</dbReference>